<feature type="compositionally biased region" description="Basic and acidic residues" evidence="1">
    <location>
        <begin position="108"/>
        <end position="117"/>
    </location>
</feature>
<name>A0AAW0W7N9_CHEQU</name>
<feature type="compositionally biased region" description="Polar residues" evidence="1">
    <location>
        <begin position="175"/>
        <end position="186"/>
    </location>
</feature>
<comment type="caution">
    <text evidence="2">The sequence shown here is derived from an EMBL/GenBank/DDBJ whole genome shotgun (WGS) entry which is preliminary data.</text>
</comment>
<evidence type="ECO:0000313" key="3">
    <source>
        <dbReference type="Proteomes" id="UP001445076"/>
    </source>
</evidence>
<gene>
    <name evidence="2" type="ORF">OTU49_010680</name>
</gene>
<evidence type="ECO:0000256" key="1">
    <source>
        <dbReference type="SAM" id="MobiDB-lite"/>
    </source>
</evidence>
<dbReference type="Proteomes" id="UP001445076">
    <property type="component" value="Unassembled WGS sequence"/>
</dbReference>
<protein>
    <submittedName>
        <fullName evidence="2">Uncharacterized protein</fullName>
    </submittedName>
</protein>
<sequence>MPPPSASSGAESWVVGSVTTISSASMPTTYTTLPRPSHLTTPPSYQPCGTEDVQYNELLLSGAVSTSSISHHHNDTITHSPNPHLHHHHHQHDPTAHSPILSHHHLHHQESCVDHSPTHPQPTLEDTRPHYPHSHQQHPSYTHPLAAVAATSPIHTVHTPTPPILSGRPQAGQPKLSQWSPSSTSIGGRHSIRREHHLCDTEATVPLMTSQKESSV</sequence>
<feature type="region of interest" description="Disordered" evidence="1">
    <location>
        <begin position="105"/>
        <end position="139"/>
    </location>
</feature>
<evidence type="ECO:0000313" key="2">
    <source>
        <dbReference type="EMBL" id="KAK8725668.1"/>
    </source>
</evidence>
<organism evidence="2 3">
    <name type="scientific">Cherax quadricarinatus</name>
    <name type="common">Australian red claw crayfish</name>
    <dbReference type="NCBI Taxonomy" id="27406"/>
    <lineage>
        <taxon>Eukaryota</taxon>
        <taxon>Metazoa</taxon>
        <taxon>Ecdysozoa</taxon>
        <taxon>Arthropoda</taxon>
        <taxon>Crustacea</taxon>
        <taxon>Multicrustacea</taxon>
        <taxon>Malacostraca</taxon>
        <taxon>Eumalacostraca</taxon>
        <taxon>Eucarida</taxon>
        <taxon>Decapoda</taxon>
        <taxon>Pleocyemata</taxon>
        <taxon>Astacidea</taxon>
        <taxon>Parastacoidea</taxon>
        <taxon>Parastacidae</taxon>
        <taxon>Cherax</taxon>
    </lineage>
</organism>
<accession>A0AAW0W7N9</accession>
<keyword evidence="3" id="KW-1185">Reference proteome</keyword>
<dbReference type="AlphaFoldDB" id="A0AAW0W7N9"/>
<reference evidence="2 3" key="1">
    <citation type="journal article" date="2024" name="BMC Genomics">
        <title>Genome assembly of redclaw crayfish (Cherax quadricarinatus) provides insights into its immune adaptation and hypoxia tolerance.</title>
        <authorList>
            <person name="Liu Z."/>
            <person name="Zheng J."/>
            <person name="Li H."/>
            <person name="Fang K."/>
            <person name="Wang S."/>
            <person name="He J."/>
            <person name="Zhou D."/>
            <person name="Weng S."/>
            <person name="Chi M."/>
            <person name="Gu Z."/>
            <person name="He J."/>
            <person name="Li F."/>
            <person name="Wang M."/>
        </authorList>
    </citation>
    <scope>NUCLEOTIDE SEQUENCE [LARGE SCALE GENOMIC DNA]</scope>
    <source>
        <strain evidence="2">ZL_2023a</strain>
    </source>
</reference>
<dbReference type="EMBL" id="JARKIK010000082">
    <property type="protein sequence ID" value="KAK8725668.1"/>
    <property type="molecule type" value="Genomic_DNA"/>
</dbReference>
<proteinExistence type="predicted"/>
<feature type="region of interest" description="Disordered" evidence="1">
    <location>
        <begin position="161"/>
        <end position="189"/>
    </location>
</feature>